<reference evidence="2 3" key="1">
    <citation type="submission" date="2024-04" db="EMBL/GenBank/DDBJ databases">
        <authorList>
            <consortium name="Molecular Ecology Group"/>
        </authorList>
    </citation>
    <scope>NUCLEOTIDE SEQUENCE [LARGE SCALE GENOMIC DNA]</scope>
</reference>
<evidence type="ECO:0000313" key="2">
    <source>
        <dbReference type="EMBL" id="CAL1674321.1"/>
    </source>
</evidence>
<feature type="region of interest" description="Disordered" evidence="1">
    <location>
        <begin position="61"/>
        <end position="102"/>
    </location>
</feature>
<keyword evidence="3" id="KW-1185">Reference proteome</keyword>
<accession>A0AAV2N4R7</accession>
<proteinExistence type="predicted"/>
<organism evidence="2 3">
    <name type="scientific">Lasius platythorax</name>
    <dbReference type="NCBI Taxonomy" id="488582"/>
    <lineage>
        <taxon>Eukaryota</taxon>
        <taxon>Metazoa</taxon>
        <taxon>Ecdysozoa</taxon>
        <taxon>Arthropoda</taxon>
        <taxon>Hexapoda</taxon>
        <taxon>Insecta</taxon>
        <taxon>Pterygota</taxon>
        <taxon>Neoptera</taxon>
        <taxon>Endopterygota</taxon>
        <taxon>Hymenoptera</taxon>
        <taxon>Apocrita</taxon>
        <taxon>Aculeata</taxon>
        <taxon>Formicoidea</taxon>
        <taxon>Formicidae</taxon>
        <taxon>Formicinae</taxon>
        <taxon>Lasius</taxon>
        <taxon>Lasius</taxon>
    </lineage>
</organism>
<protein>
    <submittedName>
        <fullName evidence="2">Uncharacterized protein</fullName>
    </submittedName>
</protein>
<sequence>MNPRSYRSFWRDTPRSWLVAKVAKTVGHKFRRSARFSRLFTPISYLTYLLLIAGSNRAREAADDLKNGRPSTSETPFAEGDDGNGKVGDRVGTLTLGNATRR</sequence>
<name>A0AAV2N4R7_9HYME</name>
<evidence type="ECO:0000313" key="3">
    <source>
        <dbReference type="Proteomes" id="UP001497644"/>
    </source>
</evidence>
<evidence type="ECO:0000256" key="1">
    <source>
        <dbReference type="SAM" id="MobiDB-lite"/>
    </source>
</evidence>
<gene>
    <name evidence="2" type="ORF">LPLAT_LOCUS1010</name>
</gene>
<dbReference type="AlphaFoldDB" id="A0AAV2N4R7"/>
<dbReference type="Proteomes" id="UP001497644">
    <property type="component" value="Chromosome 1"/>
</dbReference>
<dbReference type="EMBL" id="OZ034824">
    <property type="protein sequence ID" value="CAL1674321.1"/>
    <property type="molecule type" value="Genomic_DNA"/>
</dbReference>